<feature type="region of interest" description="Disordered" evidence="1">
    <location>
        <begin position="1"/>
        <end position="57"/>
    </location>
</feature>
<gene>
    <name evidence="2" type="ORF">HNR51_002706</name>
</gene>
<evidence type="ECO:0000313" key="2">
    <source>
        <dbReference type="EMBL" id="MBA8913623.1"/>
    </source>
</evidence>
<proteinExistence type="predicted"/>
<organism evidence="2 3">
    <name type="scientific">Methylorubrum thiocyanatum</name>
    <dbReference type="NCBI Taxonomy" id="47958"/>
    <lineage>
        <taxon>Bacteria</taxon>
        <taxon>Pseudomonadati</taxon>
        <taxon>Pseudomonadota</taxon>
        <taxon>Alphaproteobacteria</taxon>
        <taxon>Hyphomicrobiales</taxon>
        <taxon>Methylobacteriaceae</taxon>
        <taxon>Methylorubrum</taxon>
    </lineage>
</organism>
<evidence type="ECO:0000256" key="1">
    <source>
        <dbReference type="SAM" id="MobiDB-lite"/>
    </source>
</evidence>
<dbReference type="Proteomes" id="UP000543554">
    <property type="component" value="Unassembled WGS sequence"/>
</dbReference>
<reference evidence="2 3" key="1">
    <citation type="submission" date="2020-08" db="EMBL/GenBank/DDBJ databases">
        <title>Genomic Encyclopedia of Type Strains, Phase IV (KMG-IV): sequencing the most valuable type-strain genomes for metagenomic binning, comparative biology and taxonomic classification.</title>
        <authorList>
            <person name="Goeker M."/>
        </authorList>
    </citation>
    <scope>NUCLEOTIDE SEQUENCE [LARGE SCALE GENOMIC DNA]</scope>
    <source>
        <strain evidence="2 3">DSM 11490</strain>
    </source>
</reference>
<dbReference type="RefSeq" id="WP_182555228.1">
    <property type="nucleotide sequence ID" value="NZ_BPRF01000015.1"/>
</dbReference>
<comment type="caution">
    <text evidence="2">The sequence shown here is derived from an EMBL/GenBank/DDBJ whole genome shotgun (WGS) entry which is preliminary data.</text>
</comment>
<dbReference type="EMBL" id="JACJIB010000004">
    <property type="protein sequence ID" value="MBA8913623.1"/>
    <property type="molecule type" value="Genomic_DNA"/>
</dbReference>
<evidence type="ECO:0000313" key="3">
    <source>
        <dbReference type="Proteomes" id="UP000543554"/>
    </source>
</evidence>
<protein>
    <submittedName>
        <fullName evidence="2">Uncharacterized protein</fullName>
    </submittedName>
</protein>
<dbReference type="AlphaFoldDB" id="A0AA40S382"/>
<name>A0AA40S382_9HYPH</name>
<sequence>MNARRAEGAAKHPVQTEAIAIRARRSLRSQTDSREGPAVAGPEVPSSRASGLARMRR</sequence>
<accession>A0AA40S382</accession>
<feature type="compositionally biased region" description="Basic and acidic residues" evidence="1">
    <location>
        <begin position="1"/>
        <end position="10"/>
    </location>
</feature>
<keyword evidence="3" id="KW-1185">Reference proteome</keyword>